<proteinExistence type="predicted"/>
<feature type="region of interest" description="Disordered" evidence="1">
    <location>
        <begin position="1"/>
        <end position="48"/>
    </location>
</feature>
<evidence type="ECO:0000313" key="3">
    <source>
        <dbReference type="Proteomes" id="UP000178520"/>
    </source>
</evidence>
<gene>
    <name evidence="2" type="ORF">A2735_03415</name>
</gene>
<feature type="compositionally biased region" description="Basic and acidic residues" evidence="1">
    <location>
        <begin position="30"/>
        <end position="48"/>
    </location>
</feature>
<evidence type="ECO:0000256" key="1">
    <source>
        <dbReference type="SAM" id="MobiDB-lite"/>
    </source>
</evidence>
<comment type="caution">
    <text evidence="2">The sequence shown here is derived from an EMBL/GenBank/DDBJ whole genome shotgun (WGS) entry which is preliminary data.</text>
</comment>
<reference evidence="2 3" key="1">
    <citation type="journal article" date="2016" name="Nat. Commun.">
        <title>Thousands of microbial genomes shed light on interconnected biogeochemical processes in an aquifer system.</title>
        <authorList>
            <person name="Anantharaman K."/>
            <person name="Brown C.T."/>
            <person name="Hug L.A."/>
            <person name="Sharon I."/>
            <person name="Castelle C.J."/>
            <person name="Probst A.J."/>
            <person name="Thomas B.C."/>
            <person name="Singh A."/>
            <person name="Wilkins M.J."/>
            <person name="Karaoz U."/>
            <person name="Brodie E.L."/>
            <person name="Williams K.H."/>
            <person name="Hubbard S.S."/>
            <person name="Banfield J.F."/>
        </authorList>
    </citation>
    <scope>NUCLEOTIDE SEQUENCE [LARGE SCALE GENOMIC DNA]</scope>
</reference>
<dbReference type="AlphaFoldDB" id="A0A1F8EBY1"/>
<accession>A0A1F8EBY1</accession>
<evidence type="ECO:0000313" key="2">
    <source>
        <dbReference type="EMBL" id="OGM97628.1"/>
    </source>
</evidence>
<organism evidence="2 3">
    <name type="scientific">Candidatus Yanofskybacteria bacterium RIFCSPHIGHO2_01_FULL_41_21</name>
    <dbReference type="NCBI Taxonomy" id="1802660"/>
    <lineage>
        <taxon>Bacteria</taxon>
        <taxon>Candidatus Yanofskyibacteriota</taxon>
    </lineage>
</organism>
<protein>
    <submittedName>
        <fullName evidence="2">Uncharacterized protein</fullName>
    </submittedName>
</protein>
<name>A0A1F8EBY1_9BACT</name>
<dbReference type="Proteomes" id="UP000178520">
    <property type="component" value="Unassembled WGS sequence"/>
</dbReference>
<sequence length="201" mass="22690">MNEQPGPKQEQKTKSYKSSVEEVVDYLEGQNEKSRQRRAEGRAKTPEEVAQDVRDVFRAVKFFKNKGSDIKSIGKETFGNIIKNPWSLDDMLTQGVAKIQKTVAEHMREELEKEAEIKGDTLKSLLDVEEEEQRLAAMRANLDVAEALLHDRKQVLTGGRQFTTMDPTGSLKDKVEQTATRRRESGQQAADSFFGNLFGGL</sequence>
<dbReference type="EMBL" id="MGJA01000010">
    <property type="protein sequence ID" value="OGM97628.1"/>
    <property type="molecule type" value="Genomic_DNA"/>
</dbReference>
<dbReference type="STRING" id="1802660.A2735_03415"/>